<reference evidence="3 5" key="1">
    <citation type="journal article" date="2011" name="Genome Res.">
        <title>Whole genome sequencing of multiple Leishmania donovani clinical isolates provides insights into population structure and mechanisms of drug resistance.</title>
        <authorList>
            <person name="Downing T."/>
            <person name="Imamura H."/>
            <person name="Decuypere S."/>
            <person name="Clark T.G."/>
            <person name="Coombs G.H."/>
            <person name="Cotton J.A."/>
            <person name="Hilley J.D."/>
            <person name="de Doncker S."/>
            <person name="Maes I."/>
            <person name="Mottram J.C."/>
            <person name="Quail M.A."/>
            <person name="Rijal S."/>
            <person name="Sanders M."/>
            <person name="Schonian G."/>
            <person name="Stark O."/>
            <person name="Sundar S."/>
            <person name="Vanaerschot M."/>
            <person name="Hertz-Fowler C."/>
            <person name="Dujardin J.C."/>
            <person name="Berriman M."/>
        </authorList>
    </citation>
    <scope>NUCLEOTIDE SEQUENCE [LARGE SCALE GENOMIC DNA]</scope>
    <source>
        <strain evidence="3 5">BPK282A1</strain>
    </source>
</reference>
<protein>
    <submittedName>
        <fullName evidence="2">Uncharacterized protein</fullName>
    </submittedName>
</protein>
<dbReference type="EMBL" id="FR799614">
    <property type="protein sequence ID" value="CBZ35342.1"/>
    <property type="molecule type" value="Genomic_DNA"/>
</dbReference>
<dbReference type="Proteomes" id="UP000274082">
    <property type="component" value="Chromosome 27"/>
</dbReference>
<evidence type="ECO:0000313" key="3">
    <source>
        <dbReference type="EMBL" id="CBZ35342.1"/>
    </source>
</evidence>
<dbReference type="Proteomes" id="UP000008980">
    <property type="component" value="Chromosome 27"/>
</dbReference>
<reference evidence="5" key="3">
    <citation type="submission" date="2011-02" db="EMBL/GenBank/DDBJ databases">
        <title>Whole genome sequencing of Leishmania donovani clinical lines reveals dynamic variation related to drug resistance.</title>
        <authorList>
            <person name="Downing T."/>
            <person name="Imamura H."/>
            <person name="Sanders M."/>
            <person name="Decuypere S."/>
            <person name="Hertz-Fowler C."/>
            <person name="Clark T.G."/>
            <person name="Rijal S."/>
            <person name="Sundar S."/>
            <person name="Quail M.A."/>
            <person name="De Doncker S."/>
            <person name="Maes I."/>
            <person name="Vanaerschot M."/>
            <person name="Stark O."/>
            <person name="Schonian G."/>
            <person name="Dujardin J.C."/>
            <person name="Berriman M."/>
        </authorList>
    </citation>
    <scope>NUCLEOTIDE SEQUENCE [LARGE SCALE GENOMIC DNA]</scope>
    <source>
        <strain evidence="5">BPK282A1</strain>
    </source>
</reference>
<dbReference type="EMBL" id="RHLC01000016">
    <property type="protein sequence ID" value="TPP47458.1"/>
    <property type="molecule type" value="Genomic_DNA"/>
</dbReference>
<proteinExistence type="predicted"/>
<reference evidence="4" key="5">
    <citation type="submission" date="2019-02" db="EMBL/GenBank/DDBJ databases">
        <title>FDA dAtabase for Regulatory Grade micrObial Sequences (FDA-ARGOS): Supporting development and validation of Infectious Disease Dx tests.</title>
        <authorList>
            <person name="Duncan R."/>
            <person name="Fisher C."/>
            <person name="Tallon L.J."/>
            <person name="Sadzewicz L."/>
            <person name="Sengamalay N."/>
            <person name="Ott S."/>
            <person name="Godinez A."/>
            <person name="Nagaraj S."/>
            <person name="Nadendla S."/>
            <person name="Sichtig H."/>
        </authorList>
    </citation>
    <scope>NUCLEOTIDE SEQUENCE</scope>
    <source>
        <strain evidence="4">FDAARGOS_361</strain>
    </source>
</reference>
<dbReference type="VEuPathDB" id="TriTrypDB:LdCL_270025700"/>
<feature type="compositionally biased region" description="Polar residues" evidence="1">
    <location>
        <begin position="80"/>
        <end position="90"/>
    </location>
</feature>
<dbReference type="GeneID" id="13386771"/>
<evidence type="ECO:0000313" key="2">
    <source>
        <dbReference type="EMBL" id="AYU80085.1"/>
    </source>
</evidence>
<evidence type="ECO:0000313" key="5">
    <source>
        <dbReference type="Proteomes" id="UP000008980"/>
    </source>
</evidence>
<dbReference type="RefSeq" id="XP_003862036.1">
    <property type="nucleotide sequence ID" value="XM_003861988.1"/>
</dbReference>
<organism evidence="2 6">
    <name type="scientific">Leishmania donovani</name>
    <dbReference type="NCBI Taxonomy" id="5661"/>
    <lineage>
        <taxon>Eukaryota</taxon>
        <taxon>Discoba</taxon>
        <taxon>Euglenozoa</taxon>
        <taxon>Kinetoplastea</taxon>
        <taxon>Metakinetoplastina</taxon>
        <taxon>Trypanosomatida</taxon>
        <taxon>Trypanosomatidae</taxon>
        <taxon>Leishmaniinae</taxon>
        <taxon>Leishmania</taxon>
    </lineage>
</organism>
<reference evidence="2 6" key="4">
    <citation type="journal article" date="2018" name="Sci. Rep.">
        <title>A complete Leishmania donovani reference genome identifies novel genetic variations associated with virulence.</title>
        <authorList>
            <person name="Lypaczewski P."/>
            <person name="Hoshizaki J."/>
            <person name="Zhang W.-W."/>
            <person name="McCall L.-I."/>
            <person name="Torcivia-Rodriguez J."/>
            <person name="Simonyan V."/>
            <person name="Kaur A."/>
            <person name="Dewar K."/>
            <person name="Matlashewski G."/>
        </authorList>
    </citation>
    <scope>NUCLEOTIDE SEQUENCE [LARGE SCALE GENOMIC DNA]</scope>
    <source>
        <strain evidence="2 6">LdCL</strain>
    </source>
</reference>
<evidence type="ECO:0000256" key="1">
    <source>
        <dbReference type="SAM" id="MobiDB-lite"/>
    </source>
</evidence>
<reference evidence="3" key="2">
    <citation type="submission" date="2011-01" db="EMBL/GenBank/DDBJ databases">
        <authorList>
            <person name="Zhao B.P."/>
            <person name="Ren Z.A."/>
            <person name="Li C.D."/>
        </authorList>
    </citation>
    <scope>NUCLEOTIDE SEQUENCE</scope>
    <source>
        <strain evidence="3">BPK282A1</strain>
    </source>
</reference>
<dbReference type="VEuPathDB" id="TriTrypDB:LdBPK_271850.1"/>
<dbReference type="AlphaFoldDB" id="A0A3S7X0W4"/>
<reference evidence="7" key="6">
    <citation type="submission" date="2019-02" db="EMBL/GenBank/DDBJ databases">
        <title>FDA dAtabase for Regulatory Grade micrObial Sequences (FDA-ARGOS): Supporting development and validation of Infectious Disease Dx tests.</title>
        <authorList>
            <person name="Duncan R."/>
            <person name="Fisher C."/>
            <person name="Tallon L."/>
            <person name="Sadzewicz L."/>
            <person name="Sengamalay N."/>
            <person name="Ott S."/>
            <person name="Godinez A."/>
            <person name="Nagaraj S."/>
            <person name="Vavikolanu K."/>
            <person name="Nadendla S."/>
            <person name="Aluvathingal J."/>
            <person name="Sichtig H."/>
        </authorList>
    </citation>
    <scope>NUCLEOTIDE SEQUENCE [LARGE SCALE GENOMIC DNA]</scope>
    <source>
        <strain evidence="7">FDAARGOS_361</strain>
    </source>
</reference>
<keyword evidence="6" id="KW-1185">Reference proteome</keyword>
<dbReference type="OMA" id="MNSTEYN"/>
<accession>A0A3S7X0W4</accession>
<evidence type="ECO:0000313" key="7">
    <source>
        <dbReference type="Proteomes" id="UP000318447"/>
    </source>
</evidence>
<gene>
    <name evidence="4" type="ORF">CGC21_30500</name>
    <name evidence="3" type="ORF">LDBPK_271850</name>
    <name evidence="2" type="ORF">LdCL_270025700</name>
</gene>
<dbReference type="Proteomes" id="UP000318447">
    <property type="component" value="Unassembled WGS sequence"/>
</dbReference>
<sequence length="259" mass="28842">MLFGNEAPFHLKPIPYRGVRKHQAEVLQHPPGYKHPIIPLPPCSALEVTAVRPSGSGTAAHLSRSSASLSPASSVNSGSTPGTLSCTSSNHRAVDPAAASALYRVAPPNLLQQQQHNPRMRRDSGRGGDAFLADAERLDPDITADAALRQERVCERRKLRAYQQARRERAASREATLQASRNAAFEAECRRLANVAGTARSNREQDDRDPITHQCYTAEAEQLLMDRNSHVRTRYAARQRFLDRQMNSTEYNILTWQLR</sequence>
<evidence type="ECO:0000313" key="4">
    <source>
        <dbReference type="EMBL" id="TPP47458.1"/>
    </source>
</evidence>
<dbReference type="OrthoDB" id="245839at2759"/>
<dbReference type="VEuPathDB" id="TriTrypDB:LDHU3_27.2820"/>
<name>A0A3S7X0W4_LEIDO</name>
<evidence type="ECO:0000313" key="6">
    <source>
        <dbReference type="Proteomes" id="UP000274082"/>
    </source>
</evidence>
<accession>E9BJB5</accession>
<feature type="compositionally biased region" description="Low complexity" evidence="1">
    <location>
        <begin position="59"/>
        <end position="79"/>
    </location>
</feature>
<feature type="region of interest" description="Disordered" evidence="1">
    <location>
        <begin position="55"/>
        <end position="90"/>
    </location>
</feature>
<dbReference type="KEGG" id="ldo:LDBPK_271850"/>
<dbReference type="EMBL" id="CP029526">
    <property type="protein sequence ID" value="AYU80085.1"/>
    <property type="molecule type" value="Genomic_DNA"/>
</dbReference>